<feature type="chain" id="PRO_5032609371" description="Secreted protein" evidence="1">
    <location>
        <begin position="27"/>
        <end position="124"/>
    </location>
</feature>
<evidence type="ECO:0000313" key="3">
    <source>
        <dbReference type="Proteomes" id="UP000607653"/>
    </source>
</evidence>
<name>A0A822Z752_NELNU</name>
<proteinExistence type="predicted"/>
<organism evidence="2 3">
    <name type="scientific">Nelumbo nucifera</name>
    <name type="common">Sacred lotus</name>
    <dbReference type="NCBI Taxonomy" id="4432"/>
    <lineage>
        <taxon>Eukaryota</taxon>
        <taxon>Viridiplantae</taxon>
        <taxon>Streptophyta</taxon>
        <taxon>Embryophyta</taxon>
        <taxon>Tracheophyta</taxon>
        <taxon>Spermatophyta</taxon>
        <taxon>Magnoliopsida</taxon>
        <taxon>Proteales</taxon>
        <taxon>Nelumbonaceae</taxon>
        <taxon>Nelumbo</taxon>
    </lineage>
</organism>
<sequence>MTRRQFLEFLLKLLNFFLMLPAPAHVHPKKAKSYLARRLLLAVHQCHRWFNKLPFACWSLAQLLFILDDLGFMICAQRYARLQVMALLFSLCLQSANCTLYEDSDDEVIVHPGFVRPVSVHAKG</sequence>
<dbReference type="Proteomes" id="UP000607653">
    <property type="component" value="Unassembled WGS sequence"/>
</dbReference>
<dbReference type="AlphaFoldDB" id="A0A822Z752"/>
<comment type="caution">
    <text evidence="2">The sequence shown here is derived from an EMBL/GenBank/DDBJ whole genome shotgun (WGS) entry which is preliminary data.</text>
</comment>
<reference evidence="2 3" key="1">
    <citation type="journal article" date="2020" name="Mol. Biol. Evol.">
        <title>Distinct Expression and Methylation Patterns for Genes with Different Fates following a Single Whole-Genome Duplication in Flowering Plants.</title>
        <authorList>
            <person name="Shi T."/>
            <person name="Rahmani R.S."/>
            <person name="Gugger P.F."/>
            <person name="Wang M."/>
            <person name="Li H."/>
            <person name="Zhang Y."/>
            <person name="Li Z."/>
            <person name="Wang Q."/>
            <person name="Van de Peer Y."/>
            <person name="Marchal K."/>
            <person name="Chen J."/>
        </authorList>
    </citation>
    <scope>NUCLEOTIDE SEQUENCE [LARGE SCALE GENOMIC DNA]</scope>
    <source>
        <tissue evidence="2">Leaf</tissue>
    </source>
</reference>
<keyword evidence="3" id="KW-1185">Reference proteome</keyword>
<feature type="signal peptide" evidence="1">
    <location>
        <begin position="1"/>
        <end position="26"/>
    </location>
</feature>
<protein>
    <recommendedName>
        <fullName evidence="4">Secreted protein</fullName>
    </recommendedName>
</protein>
<evidence type="ECO:0000256" key="1">
    <source>
        <dbReference type="SAM" id="SignalP"/>
    </source>
</evidence>
<gene>
    <name evidence="2" type="ORF">HUJ06_000454</name>
</gene>
<evidence type="ECO:0008006" key="4">
    <source>
        <dbReference type="Google" id="ProtNLM"/>
    </source>
</evidence>
<keyword evidence="1" id="KW-0732">Signal</keyword>
<evidence type="ECO:0000313" key="2">
    <source>
        <dbReference type="EMBL" id="DAD42224.1"/>
    </source>
</evidence>
<dbReference type="EMBL" id="DUZY01000006">
    <property type="protein sequence ID" value="DAD42224.1"/>
    <property type="molecule type" value="Genomic_DNA"/>
</dbReference>
<accession>A0A822Z752</accession>